<feature type="domain" description="Cyclin-like" evidence="5">
    <location>
        <begin position="185"/>
        <end position="266"/>
    </location>
</feature>
<keyword evidence="1" id="KW-0132">Cell division</keyword>
<dbReference type="PIRSF" id="PIRSF001771">
    <property type="entry name" value="Cyclin_A_B_D_E"/>
    <property type="match status" value="1"/>
</dbReference>
<dbReference type="Gene3D" id="1.10.472.10">
    <property type="entry name" value="Cyclin-like"/>
    <property type="match status" value="2"/>
</dbReference>
<dbReference type="OMA" id="PAIDFCK"/>
<dbReference type="GO" id="GO:0044772">
    <property type="term" value="P:mitotic cell cycle phase transition"/>
    <property type="evidence" value="ECO:0007669"/>
    <property type="project" value="InterPro"/>
</dbReference>
<keyword evidence="2 4" id="KW-0195">Cyclin</keyword>
<dbReference type="GO" id="GO:0016538">
    <property type="term" value="F:cyclin-dependent protein serine/threonine kinase regulator activity"/>
    <property type="evidence" value="ECO:0007669"/>
    <property type="project" value="InterPro"/>
</dbReference>
<dbReference type="Proteomes" id="UP000003163">
    <property type="component" value="Unassembled WGS sequence"/>
</dbReference>
<comment type="caution">
    <text evidence="7">The sequence shown here is derived from an EMBL/GenBank/DDBJ whole genome shotgun (WGS) entry which is preliminary data.</text>
</comment>
<dbReference type="SMART" id="SM00385">
    <property type="entry name" value="CYCLIN"/>
    <property type="match status" value="2"/>
</dbReference>
<dbReference type="HOGENOM" id="CLU_020695_2_4_1"/>
<dbReference type="Pfam" id="PF00134">
    <property type="entry name" value="Cyclin_N"/>
    <property type="match status" value="1"/>
</dbReference>
<dbReference type="FunCoup" id="J9DTP4">
    <property type="interactions" value="235"/>
</dbReference>
<reference evidence="7 8" key="1">
    <citation type="submission" date="2011-08" db="EMBL/GenBank/DDBJ databases">
        <authorList>
            <person name="Liu Z.J."/>
            <person name="Shi F.L."/>
            <person name="Lu J.Q."/>
            <person name="Li M."/>
            <person name="Wang Z.L."/>
        </authorList>
    </citation>
    <scope>NUCLEOTIDE SEQUENCE [LARGE SCALE GENOMIC DNA]</scope>
    <source>
        <strain evidence="7 8">USNM 41457</strain>
    </source>
</reference>
<evidence type="ECO:0000313" key="8">
    <source>
        <dbReference type="Proteomes" id="UP000003163"/>
    </source>
</evidence>
<evidence type="ECO:0000256" key="2">
    <source>
        <dbReference type="ARBA" id="ARBA00023127"/>
    </source>
</evidence>
<sequence length="301" mass="35148">MSRIPLQKIDVNIAKPPAKPAAPPQQNYSKENILNLRESIDEHDISSYQPYFADTMSHFFLTESFYLENVANIPLIQNDVTFHMRCLLIDWLIEVHYKLMFVQETLYLTINIIDRFLGSYEVPKNKLQLLGVTSLFVACKYEEVAPPNIETFISLCDTDCKELWLVERYVLQKLDYTLDMPSPLNFIRVLSKADNYNEEVRLMAKYLLEITFFDLKLNAVRFSLRAVTSMYISRIILDVNQCEDLFWEYSGFEKPDIEECLELMLALLQRGVGYDFIRKKYSSSKFGRVAKIVDSYLASIN</sequence>
<evidence type="ECO:0000259" key="5">
    <source>
        <dbReference type="SMART" id="SM00385"/>
    </source>
</evidence>
<protein>
    <submittedName>
        <fullName evidence="7">Uncharacterized protein</fullName>
    </submittedName>
</protein>
<evidence type="ECO:0000259" key="6">
    <source>
        <dbReference type="SMART" id="SM01332"/>
    </source>
</evidence>
<dbReference type="PROSITE" id="PS00292">
    <property type="entry name" value="CYCLINS"/>
    <property type="match status" value="1"/>
</dbReference>
<dbReference type="InterPro" id="IPR039361">
    <property type="entry name" value="Cyclin"/>
</dbReference>
<dbReference type="VEuPathDB" id="MicrosporidiaDB:EDEG_01143"/>
<dbReference type="GO" id="GO:0051301">
    <property type="term" value="P:cell division"/>
    <property type="evidence" value="ECO:0007669"/>
    <property type="project" value="UniProtKB-KW"/>
</dbReference>
<dbReference type="STRING" id="1003232.J9DTP4"/>
<comment type="similarity">
    <text evidence="4">Belongs to the cyclin family.</text>
</comment>
<evidence type="ECO:0000313" key="7">
    <source>
        <dbReference type="EMBL" id="EJW04652.1"/>
    </source>
</evidence>
<evidence type="ECO:0000256" key="3">
    <source>
        <dbReference type="ARBA" id="ARBA00023306"/>
    </source>
</evidence>
<dbReference type="Pfam" id="PF02984">
    <property type="entry name" value="Cyclin_C"/>
    <property type="match status" value="1"/>
</dbReference>
<feature type="domain" description="Cyclin C-terminal" evidence="6">
    <location>
        <begin position="181"/>
        <end position="295"/>
    </location>
</feature>
<name>J9DTP4_EDHAE</name>
<dbReference type="AlphaFoldDB" id="J9DTP4"/>
<gene>
    <name evidence="7" type="ORF">EDEG_01143</name>
</gene>
<dbReference type="InParanoid" id="J9DTP4"/>
<dbReference type="FunFam" id="1.10.472.10:FF:000001">
    <property type="entry name" value="G2/mitotic-specific cyclin"/>
    <property type="match status" value="1"/>
</dbReference>
<dbReference type="InterPro" id="IPR006671">
    <property type="entry name" value="Cyclin_N"/>
</dbReference>
<evidence type="ECO:0000256" key="4">
    <source>
        <dbReference type="RuleBase" id="RU000383"/>
    </source>
</evidence>
<dbReference type="EMBL" id="AFBI03000015">
    <property type="protein sequence ID" value="EJW04652.1"/>
    <property type="molecule type" value="Genomic_DNA"/>
</dbReference>
<keyword evidence="3" id="KW-0131">Cell cycle</keyword>
<dbReference type="InterPro" id="IPR036915">
    <property type="entry name" value="Cyclin-like_sf"/>
</dbReference>
<dbReference type="SMART" id="SM01332">
    <property type="entry name" value="Cyclin_C"/>
    <property type="match status" value="1"/>
</dbReference>
<proteinExistence type="inferred from homology"/>
<reference evidence="8" key="2">
    <citation type="submission" date="2015-07" db="EMBL/GenBank/DDBJ databases">
        <title>Contrasting host-pathogen interactions and genome evolution in two generalist and specialist microsporidian pathogens of mosquitoes.</title>
        <authorList>
            <consortium name="The Broad Institute Genomics Platform"/>
            <consortium name="The Broad Institute Genome Sequencing Center for Infectious Disease"/>
            <person name="Cuomo C.A."/>
            <person name="Sanscrainte N.D."/>
            <person name="Goldberg J.M."/>
            <person name="Heiman D."/>
            <person name="Young S."/>
            <person name="Zeng Q."/>
            <person name="Becnel J.J."/>
            <person name="Birren B.W."/>
        </authorList>
    </citation>
    <scope>NUCLEOTIDE SEQUENCE [LARGE SCALE GENOMIC DNA]</scope>
    <source>
        <strain evidence="8">USNM 41457</strain>
    </source>
</reference>
<evidence type="ECO:0000256" key="1">
    <source>
        <dbReference type="ARBA" id="ARBA00022618"/>
    </source>
</evidence>
<dbReference type="SUPFAM" id="SSF47954">
    <property type="entry name" value="Cyclin-like"/>
    <property type="match status" value="2"/>
</dbReference>
<dbReference type="InterPro" id="IPR004367">
    <property type="entry name" value="Cyclin_C-dom"/>
</dbReference>
<feature type="domain" description="Cyclin-like" evidence="5">
    <location>
        <begin position="90"/>
        <end position="172"/>
    </location>
</feature>
<dbReference type="InterPro" id="IPR046965">
    <property type="entry name" value="Cyclin_A/B-like"/>
</dbReference>
<organism evidence="7 8">
    <name type="scientific">Edhazardia aedis (strain USNM 41457)</name>
    <name type="common">Microsporidian parasite</name>
    <dbReference type="NCBI Taxonomy" id="1003232"/>
    <lineage>
        <taxon>Eukaryota</taxon>
        <taxon>Fungi</taxon>
        <taxon>Fungi incertae sedis</taxon>
        <taxon>Microsporidia</taxon>
        <taxon>Edhazardia</taxon>
    </lineage>
</organism>
<accession>J9DTP4</accession>
<dbReference type="InterPro" id="IPR048258">
    <property type="entry name" value="Cyclins_cyclin-box"/>
</dbReference>
<dbReference type="OrthoDB" id="5590282at2759"/>
<dbReference type="PANTHER" id="PTHR10177">
    <property type="entry name" value="CYCLINS"/>
    <property type="match status" value="1"/>
</dbReference>
<keyword evidence="8" id="KW-1185">Reference proteome</keyword>
<dbReference type="InterPro" id="IPR013763">
    <property type="entry name" value="Cyclin-like_dom"/>
</dbReference>